<gene>
    <name evidence="1" type="ORF">NM688_g6869</name>
</gene>
<name>A0ACC1SBP1_9APHY</name>
<comment type="caution">
    <text evidence="1">The sequence shown here is derived from an EMBL/GenBank/DDBJ whole genome shotgun (WGS) entry which is preliminary data.</text>
</comment>
<dbReference type="EMBL" id="JANHOG010001490">
    <property type="protein sequence ID" value="KAJ3536207.1"/>
    <property type="molecule type" value="Genomic_DNA"/>
</dbReference>
<sequence>MTRSYGIGAVVDADSWKIIPANGDIPSYSIYTGSVDKPELDTREYRILRLQNRLQVVLTHDASADKAAACVHVAVGHLQDPFDVPGLAHFCEHMISKGSTPFPAENDFLSFISNNGGSRNATTAADWQDYWFSINPPQLAGGLARLAAFFHSPLFTASLTSREMYAVDSENKRNLQKDRRRIHQLEKSLSVPGHPWTKFGTGNVASLTETARRKLEEEGIHVVEGEKPDGDGGPVGRDVRRRLMEWWEREYCASRMALAVIGKESTEELTRLVVPLFSPVVDKGLDPRPAFTEPIWGTEHKGTIVFVKTVMDYYSFGLTFHIPHQAALFHTRPASYIAHFIGHEGPGSVCAYLKKKGWLININASTSSRNRSRQTFEIDGRLTKEGYLHYKDVLLVIFNYISLMRASALEPYHFEEIARMSEISFRFREKSQPQAHARQLSLDMLEPYPPQELLSRGALNRTFDEPAVRELLDLLRPEVGRVFLMAKTHEPAVVGQTNEWEKEKWYGTEYRVERLDEEFVKQANGPNSNAELALPNPNPYIPENLAVIKSDITTPAKRPITLRETDSSILWHKKDDQFWVPKASVTLNILSPLAFVTPRNSALNRLLAELLDDALSEITYDAHLASLDYAVASSSTGLLLSFSGYNDKLPVLVETVVQKLKDLVIDPARLKVAMEKISRGWENFYLGQPSELGKYFTAYLLSPVSWLPKEKLAELPYITEVDLDQYKKDLLSKIYIQALITGNIESEEAVKLIENVENLLGSRSLTPTERPAERSLLLPQGCNFTALKTHANAAESNSALTYYCQFGDLADSRLRAVLKLLVHILKEPAFSQLRTVEQLGYVVSTSMWASVGSMGFGFKIQSLKAPSYLEERVDEFIHSYREKLSTLPEQDFQAKRNALVLRLRESPKNLGGETGRFWYHIEQGYNDFLRDDTDATTIETLELGDVLAAYDAHLMPNSPVRKKLSLHLVSQQLDQTTQNISESAPVVRDGDEVTFKRGLLWSTAATPVKPCIGKRADVHTVVSAARDGAKL</sequence>
<protein>
    <submittedName>
        <fullName evidence="1">Uncharacterized protein</fullName>
    </submittedName>
</protein>
<accession>A0ACC1SBP1</accession>
<proteinExistence type="predicted"/>
<organism evidence="1 2">
    <name type="scientific">Phlebia brevispora</name>
    <dbReference type="NCBI Taxonomy" id="194682"/>
    <lineage>
        <taxon>Eukaryota</taxon>
        <taxon>Fungi</taxon>
        <taxon>Dikarya</taxon>
        <taxon>Basidiomycota</taxon>
        <taxon>Agaricomycotina</taxon>
        <taxon>Agaricomycetes</taxon>
        <taxon>Polyporales</taxon>
        <taxon>Meruliaceae</taxon>
        <taxon>Phlebia</taxon>
    </lineage>
</organism>
<evidence type="ECO:0000313" key="2">
    <source>
        <dbReference type="Proteomes" id="UP001148662"/>
    </source>
</evidence>
<reference evidence="1" key="1">
    <citation type="submission" date="2022-07" db="EMBL/GenBank/DDBJ databases">
        <title>Genome Sequence of Phlebia brevispora.</title>
        <authorList>
            <person name="Buettner E."/>
        </authorList>
    </citation>
    <scope>NUCLEOTIDE SEQUENCE</scope>
    <source>
        <strain evidence="1">MPL23</strain>
    </source>
</reference>
<keyword evidence="2" id="KW-1185">Reference proteome</keyword>
<dbReference type="Proteomes" id="UP001148662">
    <property type="component" value="Unassembled WGS sequence"/>
</dbReference>
<evidence type="ECO:0000313" key="1">
    <source>
        <dbReference type="EMBL" id="KAJ3536207.1"/>
    </source>
</evidence>